<name>A0A9P7YBZ5_9HELO</name>
<keyword evidence="1" id="KW-0812">Transmembrane</keyword>
<dbReference type="EMBL" id="MU251675">
    <property type="protein sequence ID" value="KAG9230417.1"/>
    <property type="molecule type" value="Genomic_DNA"/>
</dbReference>
<gene>
    <name evidence="2" type="ORF">BJ875DRAFT_487992</name>
</gene>
<keyword evidence="1" id="KW-0472">Membrane</keyword>
<feature type="transmembrane region" description="Helical" evidence="1">
    <location>
        <begin position="12"/>
        <end position="33"/>
    </location>
</feature>
<sequence>MPLRQPAQLWDDPCTVLTIVVELLNTILAYSLWGFWDSLQIRLLQSLFNPVVIFFLSNETKRRIRENIFVVPMHNLILLMHIAGAISHGFWSFIISMTASAMTIFLWVPENWFHGVYHWMENILDSLGVLGGINAWFVEWIVHG</sequence>
<feature type="transmembrane region" description="Helical" evidence="1">
    <location>
        <begin position="90"/>
        <end position="108"/>
    </location>
</feature>
<keyword evidence="1" id="KW-1133">Transmembrane helix</keyword>
<accession>A0A9P7YBZ5</accession>
<dbReference type="AlphaFoldDB" id="A0A9P7YBZ5"/>
<feature type="transmembrane region" description="Helical" evidence="1">
    <location>
        <begin position="39"/>
        <end position="56"/>
    </location>
</feature>
<reference evidence="2" key="1">
    <citation type="journal article" date="2021" name="IMA Fungus">
        <title>Genomic characterization of three marine fungi, including Emericellopsis atlantica sp. nov. with signatures of a generalist lifestyle and marine biomass degradation.</title>
        <authorList>
            <person name="Hagestad O.C."/>
            <person name="Hou L."/>
            <person name="Andersen J.H."/>
            <person name="Hansen E.H."/>
            <person name="Altermark B."/>
            <person name="Li C."/>
            <person name="Kuhnert E."/>
            <person name="Cox R.J."/>
            <person name="Crous P.W."/>
            <person name="Spatafora J.W."/>
            <person name="Lail K."/>
            <person name="Amirebrahimi M."/>
            <person name="Lipzen A."/>
            <person name="Pangilinan J."/>
            <person name="Andreopoulos W."/>
            <person name="Hayes R.D."/>
            <person name="Ng V."/>
            <person name="Grigoriev I.V."/>
            <person name="Jackson S.A."/>
            <person name="Sutton T.D.S."/>
            <person name="Dobson A.D.W."/>
            <person name="Rama T."/>
        </authorList>
    </citation>
    <scope>NUCLEOTIDE SEQUENCE</scope>
    <source>
        <strain evidence="2">TRa018bII</strain>
    </source>
</reference>
<proteinExistence type="predicted"/>
<dbReference type="Proteomes" id="UP000824998">
    <property type="component" value="Unassembled WGS sequence"/>
</dbReference>
<protein>
    <submittedName>
        <fullName evidence="2">Uncharacterized protein</fullName>
    </submittedName>
</protein>
<keyword evidence="3" id="KW-1185">Reference proteome</keyword>
<organism evidence="2 3">
    <name type="scientific">Amylocarpus encephaloides</name>
    <dbReference type="NCBI Taxonomy" id="45428"/>
    <lineage>
        <taxon>Eukaryota</taxon>
        <taxon>Fungi</taxon>
        <taxon>Dikarya</taxon>
        <taxon>Ascomycota</taxon>
        <taxon>Pezizomycotina</taxon>
        <taxon>Leotiomycetes</taxon>
        <taxon>Helotiales</taxon>
        <taxon>Helotiales incertae sedis</taxon>
        <taxon>Amylocarpus</taxon>
    </lineage>
</organism>
<evidence type="ECO:0000313" key="2">
    <source>
        <dbReference type="EMBL" id="KAG9230417.1"/>
    </source>
</evidence>
<comment type="caution">
    <text evidence="2">The sequence shown here is derived from an EMBL/GenBank/DDBJ whole genome shotgun (WGS) entry which is preliminary data.</text>
</comment>
<evidence type="ECO:0000313" key="3">
    <source>
        <dbReference type="Proteomes" id="UP000824998"/>
    </source>
</evidence>
<evidence type="ECO:0000256" key="1">
    <source>
        <dbReference type="SAM" id="Phobius"/>
    </source>
</evidence>